<feature type="transmembrane region" description="Helical" evidence="1">
    <location>
        <begin position="96"/>
        <end position="116"/>
    </location>
</feature>
<dbReference type="PANTHER" id="PTHR34391">
    <property type="entry name" value="UPF0658 GOLGI APPARATUS MEMBRANE PROTEIN C1952.10C-RELATED"/>
    <property type="match status" value="1"/>
</dbReference>
<feature type="transmembrane region" description="Helical" evidence="1">
    <location>
        <begin position="55"/>
        <end position="76"/>
    </location>
</feature>
<gene>
    <name evidence="2" type="ORF">BC936DRAFT_146424</name>
</gene>
<organism evidence="2 3">
    <name type="scientific">Jimgerdemannia flammicorona</name>
    <dbReference type="NCBI Taxonomy" id="994334"/>
    <lineage>
        <taxon>Eukaryota</taxon>
        <taxon>Fungi</taxon>
        <taxon>Fungi incertae sedis</taxon>
        <taxon>Mucoromycota</taxon>
        <taxon>Mucoromycotina</taxon>
        <taxon>Endogonomycetes</taxon>
        <taxon>Endogonales</taxon>
        <taxon>Endogonaceae</taxon>
        <taxon>Jimgerdemannia</taxon>
    </lineage>
</organism>
<reference evidence="2 3" key="1">
    <citation type="journal article" date="2018" name="New Phytol.">
        <title>Phylogenomics of Endogonaceae and evolution of mycorrhizas within Mucoromycota.</title>
        <authorList>
            <person name="Chang Y."/>
            <person name="Desiro A."/>
            <person name="Na H."/>
            <person name="Sandor L."/>
            <person name="Lipzen A."/>
            <person name="Clum A."/>
            <person name="Barry K."/>
            <person name="Grigoriev I.V."/>
            <person name="Martin F.M."/>
            <person name="Stajich J.E."/>
            <person name="Smith M.E."/>
            <person name="Bonito G."/>
            <person name="Spatafora J.W."/>
        </authorList>
    </citation>
    <scope>NUCLEOTIDE SEQUENCE [LARGE SCALE GENOMIC DNA]</scope>
    <source>
        <strain evidence="2 3">GMNB39</strain>
    </source>
</reference>
<dbReference type="InterPro" id="IPR040410">
    <property type="entry name" value="UPF0658_Golgi"/>
</dbReference>
<feature type="transmembrane region" description="Helical" evidence="1">
    <location>
        <begin position="6"/>
        <end position="29"/>
    </location>
</feature>
<dbReference type="EMBL" id="RBNI01005259">
    <property type="protein sequence ID" value="RUP46880.1"/>
    <property type="molecule type" value="Genomic_DNA"/>
</dbReference>
<dbReference type="GO" id="GO:0005794">
    <property type="term" value="C:Golgi apparatus"/>
    <property type="evidence" value="ECO:0007669"/>
    <property type="project" value="TreeGrafter"/>
</dbReference>
<protein>
    <submittedName>
        <fullName evidence="2">Uncharacterized protein</fullName>
    </submittedName>
</protein>
<name>A0A433D7N7_9FUNG</name>
<keyword evidence="1" id="KW-1133">Transmembrane helix</keyword>
<dbReference type="PANTHER" id="PTHR34391:SF1">
    <property type="entry name" value="UPF0658 GOLGI APPARATUS MEMBRANE PROTEIN C1952.10C-RELATED"/>
    <property type="match status" value="1"/>
</dbReference>
<feature type="transmembrane region" description="Helical" evidence="1">
    <location>
        <begin position="123"/>
        <end position="142"/>
    </location>
</feature>
<proteinExistence type="predicted"/>
<dbReference type="AlphaFoldDB" id="A0A433D7N7"/>
<keyword evidence="3" id="KW-1185">Reference proteome</keyword>
<feature type="transmembrane region" description="Helical" evidence="1">
    <location>
        <begin position="154"/>
        <end position="177"/>
    </location>
</feature>
<sequence length="223" mass="25842">MQAKWIEIVLTFVMIVFALFLMFLAYKLYRQYGWLIYKRIGANIAMQGHFKTYQIFVMLMKLNIFFELGFSVFYLIGMAINNSNWEVNAYSPGLLIFHATVTGMILPMLFIAYHALRNENHYLMWFFIIFNLTAISDFVYILGHSISPNPDENWFFWIFIVFVSIVLAIITTIYGFLVKGNFGKGLKTHLNQRPTGALSLSPTGLQEIESSKPTRWAIEDDAP</sequence>
<evidence type="ECO:0000313" key="3">
    <source>
        <dbReference type="Proteomes" id="UP000268093"/>
    </source>
</evidence>
<comment type="caution">
    <text evidence="2">The sequence shown here is derived from an EMBL/GenBank/DDBJ whole genome shotgun (WGS) entry which is preliminary data.</text>
</comment>
<accession>A0A433D7N7</accession>
<evidence type="ECO:0000256" key="1">
    <source>
        <dbReference type="SAM" id="Phobius"/>
    </source>
</evidence>
<keyword evidence="1" id="KW-0472">Membrane</keyword>
<keyword evidence="1" id="KW-0812">Transmembrane</keyword>
<dbReference type="OrthoDB" id="2448307at2759"/>
<dbReference type="Proteomes" id="UP000268093">
    <property type="component" value="Unassembled WGS sequence"/>
</dbReference>
<evidence type="ECO:0000313" key="2">
    <source>
        <dbReference type="EMBL" id="RUP46880.1"/>
    </source>
</evidence>